<dbReference type="EMBL" id="CM046131">
    <property type="protein sequence ID" value="KAI8429391.1"/>
    <property type="molecule type" value="Genomic_DNA"/>
</dbReference>
<dbReference type="Proteomes" id="UP001064048">
    <property type="component" value="Chromosome Z"/>
</dbReference>
<keyword evidence="2" id="KW-1185">Reference proteome</keyword>
<evidence type="ECO:0000313" key="1">
    <source>
        <dbReference type="EMBL" id="KAI8429391.1"/>
    </source>
</evidence>
<reference evidence="1 2" key="1">
    <citation type="journal article" date="2022" name="Genome Biol. Evol.">
        <title>The Spruce Budworm Genome: Reconstructing the Evolutionary History of Antifreeze Proteins.</title>
        <authorList>
            <person name="Beliveau C."/>
            <person name="Gagne P."/>
            <person name="Picq S."/>
            <person name="Vernygora O."/>
            <person name="Keeling C.I."/>
            <person name="Pinkney K."/>
            <person name="Doucet D."/>
            <person name="Wen F."/>
            <person name="Johnston J.S."/>
            <person name="Maaroufi H."/>
            <person name="Boyle B."/>
            <person name="Laroche J."/>
            <person name="Dewar K."/>
            <person name="Juretic N."/>
            <person name="Blackburn G."/>
            <person name="Nisole A."/>
            <person name="Brunet B."/>
            <person name="Brandao M."/>
            <person name="Lumley L."/>
            <person name="Duan J."/>
            <person name="Quan G."/>
            <person name="Lucarotti C.J."/>
            <person name="Roe A.D."/>
            <person name="Sperling F.A.H."/>
            <person name="Levesque R.C."/>
            <person name="Cusson M."/>
        </authorList>
    </citation>
    <scope>NUCLEOTIDE SEQUENCE [LARGE SCALE GENOMIC DNA]</scope>
    <source>
        <strain evidence="1">Glfc:IPQL:Cfum</strain>
    </source>
</reference>
<comment type="caution">
    <text evidence="1">The sequence shown here is derived from an EMBL/GenBank/DDBJ whole genome shotgun (WGS) entry which is preliminary data.</text>
</comment>
<evidence type="ECO:0000313" key="2">
    <source>
        <dbReference type="Proteomes" id="UP001064048"/>
    </source>
</evidence>
<accession>A0ACC0JZD3</accession>
<name>A0ACC0JZD3_CHOFU</name>
<sequence>MVAQKRGRGAKAQAAKQKAAPVAEEVPEAEVAEAVEEMEENNGDSEQVEQDEVHGEMFGGSQTQTLSRTALLAMCFHFCRLEALRVHWTMVDSVAFLIRVLPNMPYCNPWSVAGDEAGAGDAPTEEAAQAEGDGAPGAEAEARPEEPKEEKVESGKLLVENLPASYLFDYQDKLKELFSKHGEVTNIKRGPIIVTELTITPTLSAIVEYKNKESLQKLKLFTGPNSTDMEIPTLFFMYSPIETDMSFYGCVDEKQGGSSMSVLSEPALTEEGTLLDGSPISVAVESRAETAVLVGVPYEAGTEYVKQLFSQCGEVAHIHEFSKTKYKILRVTFHAKESVERALKLDRELRINGFLVTVSKYRDEDEQKAHAANANKNKRQHPQQQQQNRNPNPNASPNANANPNANRQNNFRPRGGAFNARGNFRGGRGRGGFPARGGGFPARGGYAPVNSYAMPGFMVRPVFQAMRLKICNSLIYRAAPFQSLLREIFPTLAWGVKALLVMMQGVK</sequence>
<gene>
    <name evidence="1" type="ORF">MSG28_000034</name>
</gene>
<protein>
    <submittedName>
        <fullName evidence="1">Uncharacterized protein</fullName>
    </submittedName>
</protein>
<proteinExistence type="predicted"/>
<organism evidence="1 2">
    <name type="scientific">Choristoneura fumiferana</name>
    <name type="common">Spruce budworm moth</name>
    <name type="synonym">Archips fumiferana</name>
    <dbReference type="NCBI Taxonomy" id="7141"/>
    <lineage>
        <taxon>Eukaryota</taxon>
        <taxon>Metazoa</taxon>
        <taxon>Ecdysozoa</taxon>
        <taxon>Arthropoda</taxon>
        <taxon>Hexapoda</taxon>
        <taxon>Insecta</taxon>
        <taxon>Pterygota</taxon>
        <taxon>Neoptera</taxon>
        <taxon>Endopterygota</taxon>
        <taxon>Lepidoptera</taxon>
        <taxon>Glossata</taxon>
        <taxon>Ditrysia</taxon>
        <taxon>Tortricoidea</taxon>
        <taxon>Tortricidae</taxon>
        <taxon>Tortricinae</taxon>
        <taxon>Choristoneura</taxon>
    </lineage>
</organism>